<dbReference type="PANTHER" id="PTHR44899:SF3">
    <property type="entry name" value="SERINE_THREONINE-PROTEIN KINASE NEK1"/>
    <property type="match status" value="1"/>
</dbReference>
<feature type="domain" description="Protein kinase" evidence="10">
    <location>
        <begin position="23"/>
        <end position="283"/>
    </location>
</feature>
<evidence type="ECO:0000256" key="9">
    <source>
        <dbReference type="SAM" id="MobiDB-lite"/>
    </source>
</evidence>
<keyword evidence="4" id="KW-0547">Nucleotide-binding</keyword>
<dbReference type="AlphaFoldDB" id="A9V2M6"/>
<dbReference type="GO" id="GO:0004674">
    <property type="term" value="F:protein serine/threonine kinase activity"/>
    <property type="evidence" value="ECO:0007669"/>
    <property type="project" value="UniProtKB-KW"/>
</dbReference>
<dbReference type="EMBL" id="CH991555">
    <property type="protein sequence ID" value="EDQ88402.1"/>
    <property type="molecule type" value="Genomic_DNA"/>
</dbReference>
<gene>
    <name evidence="11" type="ORF">MONBRDRAFT_37582</name>
</gene>
<reference evidence="11 12" key="1">
    <citation type="journal article" date="2008" name="Nature">
        <title>The genome of the choanoflagellate Monosiga brevicollis and the origin of metazoans.</title>
        <authorList>
            <consortium name="JGI Sequencing"/>
            <person name="King N."/>
            <person name="Westbrook M.J."/>
            <person name="Young S.L."/>
            <person name="Kuo A."/>
            <person name="Abedin M."/>
            <person name="Chapman J."/>
            <person name="Fairclough S."/>
            <person name="Hellsten U."/>
            <person name="Isogai Y."/>
            <person name="Letunic I."/>
            <person name="Marr M."/>
            <person name="Pincus D."/>
            <person name="Putnam N."/>
            <person name="Rokas A."/>
            <person name="Wright K.J."/>
            <person name="Zuzow R."/>
            <person name="Dirks W."/>
            <person name="Good M."/>
            <person name="Goodstein D."/>
            <person name="Lemons D."/>
            <person name="Li W."/>
            <person name="Lyons J.B."/>
            <person name="Morris A."/>
            <person name="Nichols S."/>
            <person name="Richter D.J."/>
            <person name="Salamov A."/>
            <person name="Bork P."/>
            <person name="Lim W.A."/>
            <person name="Manning G."/>
            <person name="Miller W.T."/>
            <person name="McGinnis W."/>
            <person name="Shapiro H."/>
            <person name="Tjian R."/>
            <person name="Grigoriev I.V."/>
            <person name="Rokhsar D."/>
        </authorList>
    </citation>
    <scope>NUCLEOTIDE SEQUENCE [LARGE SCALE GENOMIC DNA]</scope>
    <source>
        <strain evidence="12">MX1 / ATCC 50154</strain>
    </source>
</reference>
<dbReference type="Pfam" id="PF00069">
    <property type="entry name" value="Pkinase"/>
    <property type="match status" value="1"/>
</dbReference>
<evidence type="ECO:0000256" key="5">
    <source>
        <dbReference type="ARBA" id="ARBA00022777"/>
    </source>
</evidence>
<dbReference type="SMART" id="SM00220">
    <property type="entry name" value="S_TKc"/>
    <property type="match status" value="1"/>
</dbReference>
<keyword evidence="5" id="KW-0418">Kinase</keyword>
<evidence type="ECO:0000256" key="8">
    <source>
        <dbReference type="ARBA" id="ARBA00048679"/>
    </source>
</evidence>
<protein>
    <recommendedName>
        <fullName evidence="1">non-specific serine/threonine protein kinase</fullName>
        <ecNumber evidence="1">2.7.11.1</ecNumber>
    </recommendedName>
</protein>
<dbReference type="SUPFAM" id="SSF56112">
    <property type="entry name" value="Protein kinase-like (PK-like)"/>
    <property type="match status" value="1"/>
</dbReference>
<dbReference type="PROSITE" id="PS50011">
    <property type="entry name" value="PROTEIN_KINASE_DOM"/>
    <property type="match status" value="1"/>
</dbReference>
<dbReference type="InterPro" id="IPR051131">
    <property type="entry name" value="NEK_Ser/Thr_kinase_NIMA"/>
</dbReference>
<dbReference type="InterPro" id="IPR000719">
    <property type="entry name" value="Prot_kinase_dom"/>
</dbReference>
<evidence type="ECO:0000259" key="10">
    <source>
        <dbReference type="PROSITE" id="PS50011"/>
    </source>
</evidence>
<dbReference type="OMA" id="HANHMAK"/>
<comment type="catalytic activity">
    <reaction evidence="8">
        <text>L-seryl-[protein] + ATP = O-phospho-L-seryl-[protein] + ADP + H(+)</text>
        <dbReference type="Rhea" id="RHEA:17989"/>
        <dbReference type="Rhea" id="RHEA-COMP:9863"/>
        <dbReference type="Rhea" id="RHEA-COMP:11604"/>
        <dbReference type="ChEBI" id="CHEBI:15378"/>
        <dbReference type="ChEBI" id="CHEBI:29999"/>
        <dbReference type="ChEBI" id="CHEBI:30616"/>
        <dbReference type="ChEBI" id="CHEBI:83421"/>
        <dbReference type="ChEBI" id="CHEBI:456216"/>
        <dbReference type="EC" id="2.7.11.1"/>
    </reaction>
</comment>
<feature type="compositionally biased region" description="Polar residues" evidence="9">
    <location>
        <begin position="310"/>
        <end position="356"/>
    </location>
</feature>
<comment type="catalytic activity">
    <reaction evidence="7">
        <text>L-threonyl-[protein] + ATP = O-phospho-L-threonyl-[protein] + ADP + H(+)</text>
        <dbReference type="Rhea" id="RHEA:46608"/>
        <dbReference type="Rhea" id="RHEA-COMP:11060"/>
        <dbReference type="Rhea" id="RHEA-COMP:11605"/>
        <dbReference type="ChEBI" id="CHEBI:15378"/>
        <dbReference type="ChEBI" id="CHEBI:30013"/>
        <dbReference type="ChEBI" id="CHEBI:30616"/>
        <dbReference type="ChEBI" id="CHEBI:61977"/>
        <dbReference type="ChEBI" id="CHEBI:456216"/>
        <dbReference type="EC" id="2.7.11.1"/>
    </reaction>
</comment>
<keyword evidence="6" id="KW-0067">ATP-binding</keyword>
<dbReference type="STRING" id="81824.A9V2M6"/>
<dbReference type="EC" id="2.7.11.1" evidence="1"/>
<proteinExistence type="predicted"/>
<accession>A9V2M6</accession>
<keyword evidence="12" id="KW-1185">Reference proteome</keyword>
<dbReference type="PROSITE" id="PS00108">
    <property type="entry name" value="PROTEIN_KINASE_ST"/>
    <property type="match status" value="1"/>
</dbReference>
<name>A9V2M6_MONBE</name>
<dbReference type="Proteomes" id="UP000001357">
    <property type="component" value="Unassembled WGS sequence"/>
</dbReference>
<feature type="region of interest" description="Disordered" evidence="9">
    <location>
        <begin position="294"/>
        <end position="417"/>
    </location>
</feature>
<evidence type="ECO:0000256" key="4">
    <source>
        <dbReference type="ARBA" id="ARBA00022741"/>
    </source>
</evidence>
<evidence type="ECO:0000256" key="2">
    <source>
        <dbReference type="ARBA" id="ARBA00022527"/>
    </source>
</evidence>
<dbReference type="InParanoid" id="A9V2M6"/>
<evidence type="ECO:0000256" key="3">
    <source>
        <dbReference type="ARBA" id="ARBA00022679"/>
    </source>
</evidence>
<feature type="region of interest" description="Disordered" evidence="9">
    <location>
        <begin position="637"/>
        <end position="691"/>
    </location>
</feature>
<sequence>MALNPGRFDLSNATNLTEIHQKYQKKRIIGLGSFGKAWLATDLATKEDFCMKEMSVDNDQAMMEARSEAQVHSQLRHPFIIQFQEVVKTPRMVYIVMEYADQGDLATLLNERSRTKRYLPEDQLMVWMTQIMQALAYIHRRGMIHRDVKSANIFLMPSGVVKLGDLGCARILDDNAQRIQLRTCSTPCGTPLYQAPEQTKGIPYSQKVDIWALGCVLYEACTLKPTFEAKNLQELMHKIRNGLFDKRLPSVYTPQLRQALMQLLTIDPYLRPAAQDMLRESYFAEFADKQLGADGSVESVPGASEEITEEGTSLPSSLTQSQRDTQAPTTGTSNGIDSGNQPNPSSPFTATGMTQRSAGMTSASGMASVAATGQRGLGQATPARVPGTGASVAATGQRGLGQATPARVPGTGASVAATGQRGLGQATPARVPGAANNAVNPLSLAPSALPTPSRFGRFSSGGSGGSEGLVATGSGSLRKTSHAMGGTLDGASPNGSAGSLSSGGARARLNGDSSHLNMQNVAHHLDHQRAAASNALARVQVPDMDSRQPRRYEQHALHASLMPGRQGTSPRARGPPAALSSPQGSSGIGKGMFARSHQPLPISIAPVEGSPSHSQSTRPVSGHETQAVLDRFGRVLQIPTSDPVGPGRQAQHHSAPQPSSTQADGRHHREQPGSVTGYPQPSLHRRAGAVGGGWNVPTGVSLKPHNYRRQPATLFAPSSAFMSIAE</sequence>
<keyword evidence="2" id="KW-0723">Serine/threonine-protein kinase</keyword>
<dbReference type="GeneID" id="5892265"/>
<organism evidence="11 12">
    <name type="scientific">Monosiga brevicollis</name>
    <name type="common">Choanoflagellate</name>
    <dbReference type="NCBI Taxonomy" id="81824"/>
    <lineage>
        <taxon>Eukaryota</taxon>
        <taxon>Choanoflagellata</taxon>
        <taxon>Craspedida</taxon>
        <taxon>Salpingoecidae</taxon>
        <taxon>Monosiga</taxon>
    </lineage>
</organism>
<dbReference type="KEGG" id="mbr:MONBRDRAFT_37582"/>
<dbReference type="InterPro" id="IPR008271">
    <property type="entry name" value="Ser/Thr_kinase_AS"/>
</dbReference>
<feature type="region of interest" description="Disordered" evidence="9">
    <location>
        <begin position="557"/>
        <end position="623"/>
    </location>
</feature>
<feature type="compositionally biased region" description="Polar residues" evidence="9">
    <location>
        <begin position="652"/>
        <end position="663"/>
    </location>
</feature>
<feature type="region of interest" description="Disordered" evidence="9">
    <location>
        <begin position="456"/>
        <end position="512"/>
    </location>
</feature>
<dbReference type="PANTHER" id="PTHR44899">
    <property type="entry name" value="CAMK FAMILY PROTEIN KINASE"/>
    <property type="match status" value="1"/>
</dbReference>
<evidence type="ECO:0000256" key="6">
    <source>
        <dbReference type="ARBA" id="ARBA00022840"/>
    </source>
</evidence>
<evidence type="ECO:0000256" key="1">
    <source>
        <dbReference type="ARBA" id="ARBA00012513"/>
    </source>
</evidence>
<keyword evidence="3" id="KW-0808">Transferase</keyword>
<feature type="compositionally biased region" description="Low complexity" evidence="9">
    <location>
        <begin position="490"/>
        <end position="507"/>
    </location>
</feature>
<evidence type="ECO:0000313" key="12">
    <source>
        <dbReference type="Proteomes" id="UP000001357"/>
    </source>
</evidence>
<dbReference type="GO" id="GO:0005524">
    <property type="term" value="F:ATP binding"/>
    <property type="evidence" value="ECO:0007669"/>
    <property type="project" value="UniProtKB-KW"/>
</dbReference>
<dbReference type="Gene3D" id="1.10.510.10">
    <property type="entry name" value="Transferase(Phosphotransferase) domain 1"/>
    <property type="match status" value="1"/>
</dbReference>
<dbReference type="InterPro" id="IPR011009">
    <property type="entry name" value="Kinase-like_dom_sf"/>
</dbReference>
<dbReference type="RefSeq" id="XP_001746995.1">
    <property type="nucleotide sequence ID" value="XM_001746943.1"/>
</dbReference>
<feature type="compositionally biased region" description="Low complexity" evidence="9">
    <location>
        <begin position="357"/>
        <end position="373"/>
    </location>
</feature>
<evidence type="ECO:0000256" key="7">
    <source>
        <dbReference type="ARBA" id="ARBA00047899"/>
    </source>
</evidence>
<evidence type="ECO:0000313" key="11">
    <source>
        <dbReference type="EMBL" id="EDQ88402.1"/>
    </source>
</evidence>
<dbReference type="eggNOG" id="KOG0589">
    <property type="taxonomic scope" value="Eukaryota"/>
</dbReference>